<organism evidence="1 2">
    <name type="scientific">Cucumis melo var. makuwa</name>
    <name type="common">Oriental melon</name>
    <dbReference type="NCBI Taxonomy" id="1194695"/>
    <lineage>
        <taxon>Eukaryota</taxon>
        <taxon>Viridiplantae</taxon>
        <taxon>Streptophyta</taxon>
        <taxon>Embryophyta</taxon>
        <taxon>Tracheophyta</taxon>
        <taxon>Spermatophyta</taxon>
        <taxon>Magnoliopsida</taxon>
        <taxon>eudicotyledons</taxon>
        <taxon>Gunneridae</taxon>
        <taxon>Pentapetalae</taxon>
        <taxon>rosids</taxon>
        <taxon>fabids</taxon>
        <taxon>Cucurbitales</taxon>
        <taxon>Cucurbitaceae</taxon>
        <taxon>Benincaseae</taxon>
        <taxon>Cucumis</taxon>
    </lineage>
</organism>
<dbReference type="AlphaFoldDB" id="A0A5A7UV97"/>
<dbReference type="Proteomes" id="UP000321393">
    <property type="component" value="Unassembled WGS sequence"/>
</dbReference>
<gene>
    <name evidence="1" type="ORF">E6C27_scaffold108G001490</name>
</gene>
<dbReference type="EMBL" id="SSTE01005892">
    <property type="protein sequence ID" value="KAA0059863.1"/>
    <property type="molecule type" value="Genomic_DNA"/>
</dbReference>
<protein>
    <submittedName>
        <fullName evidence="1">Retrotransposon protein</fullName>
    </submittedName>
</protein>
<evidence type="ECO:0000313" key="1">
    <source>
        <dbReference type="EMBL" id="KAA0059863.1"/>
    </source>
</evidence>
<accession>A0A5A7UV97</accession>
<name>A0A5A7UV97_CUCMM</name>
<comment type="caution">
    <text evidence="1">The sequence shown here is derived from an EMBL/GenBank/DDBJ whole genome shotgun (WGS) entry which is preliminary data.</text>
</comment>
<reference evidence="1 2" key="1">
    <citation type="submission" date="2019-08" db="EMBL/GenBank/DDBJ databases">
        <title>Draft genome sequences of two oriental melons (Cucumis melo L. var makuwa).</title>
        <authorList>
            <person name="Kwon S.-Y."/>
        </authorList>
    </citation>
    <scope>NUCLEOTIDE SEQUENCE [LARGE SCALE GENOMIC DNA]</scope>
    <source>
        <strain evidence="2">cv. SW 3</strain>
        <tissue evidence="1">Leaf</tissue>
    </source>
</reference>
<sequence>MAETVEVICNAMEFVNDELKTITEWPKEQRQAEDKYGVQYVKQLQDIPELNSRDRVRLMQIIMHSVLDMKAFLRIPIELKLEYCTVLLEDNA</sequence>
<evidence type="ECO:0000313" key="2">
    <source>
        <dbReference type="Proteomes" id="UP000321393"/>
    </source>
</evidence>
<proteinExistence type="predicted"/>